<dbReference type="Proteomes" id="UP000184330">
    <property type="component" value="Unassembled WGS sequence"/>
</dbReference>
<evidence type="ECO:0000256" key="1">
    <source>
        <dbReference type="SAM" id="MobiDB-lite"/>
    </source>
</evidence>
<keyword evidence="3" id="KW-1185">Reference proteome</keyword>
<gene>
    <name evidence="2" type="ORF">PAC_16826</name>
</gene>
<name>A0A1L7XPF0_9HELO</name>
<dbReference type="AlphaFoldDB" id="A0A1L7XPF0"/>
<reference evidence="2 3" key="1">
    <citation type="submission" date="2016-03" db="EMBL/GenBank/DDBJ databases">
        <authorList>
            <person name="Ploux O."/>
        </authorList>
    </citation>
    <scope>NUCLEOTIDE SEQUENCE [LARGE SCALE GENOMIC DNA]</scope>
    <source>
        <strain evidence="2 3">UAMH 11012</strain>
    </source>
</reference>
<feature type="compositionally biased region" description="Polar residues" evidence="1">
    <location>
        <begin position="1"/>
        <end position="10"/>
    </location>
</feature>
<protein>
    <submittedName>
        <fullName evidence="2">Uncharacterized protein</fullName>
    </submittedName>
</protein>
<dbReference type="EMBL" id="FJOG01000040">
    <property type="protein sequence ID" value="CZR66925.1"/>
    <property type="molecule type" value="Genomic_DNA"/>
</dbReference>
<accession>A0A1L7XPF0</accession>
<evidence type="ECO:0000313" key="3">
    <source>
        <dbReference type="Proteomes" id="UP000184330"/>
    </source>
</evidence>
<organism evidence="2 3">
    <name type="scientific">Phialocephala subalpina</name>
    <dbReference type="NCBI Taxonomy" id="576137"/>
    <lineage>
        <taxon>Eukaryota</taxon>
        <taxon>Fungi</taxon>
        <taxon>Dikarya</taxon>
        <taxon>Ascomycota</taxon>
        <taxon>Pezizomycotina</taxon>
        <taxon>Leotiomycetes</taxon>
        <taxon>Helotiales</taxon>
        <taxon>Mollisiaceae</taxon>
        <taxon>Phialocephala</taxon>
        <taxon>Phialocephala fortinii species complex</taxon>
    </lineage>
</organism>
<proteinExistence type="predicted"/>
<evidence type="ECO:0000313" key="2">
    <source>
        <dbReference type="EMBL" id="CZR66925.1"/>
    </source>
</evidence>
<feature type="region of interest" description="Disordered" evidence="1">
    <location>
        <begin position="1"/>
        <end position="39"/>
    </location>
</feature>
<sequence length="114" mass="12960">MGESKSNSVKHNTKPKKGHRTSEETMPTQAEKCAQRDRHSHFAEVPIPNAPFQSHEYALSNTAACGSSTSLILEDACTSRATYDYLLQRWIYETEGTSMTFTERMEKQSREKKT</sequence>